<name>A0ABT0UNS2_9ACTN</name>
<feature type="compositionally biased region" description="Gly residues" evidence="1">
    <location>
        <begin position="49"/>
        <end position="58"/>
    </location>
</feature>
<dbReference type="EMBL" id="JAMQAW010000024">
    <property type="protein sequence ID" value="MCM2390252.1"/>
    <property type="molecule type" value="Genomic_DNA"/>
</dbReference>
<protein>
    <submittedName>
        <fullName evidence="2">Uncharacterized protein</fullName>
    </submittedName>
</protein>
<evidence type="ECO:0000313" key="2">
    <source>
        <dbReference type="EMBL" id="MCM2390252.1"/>
    </source>
</evidence>
<feature type="region of interest" description="Disordered" evidence="1">
    <location>
        <begin position="46"/>
        <end position="94"/>
    </location>
</feature>
<gene>
    <name evidence="2" type="ORF">NBG84_18475</name>
</gene>
<accession>A0ABT0UNS2</accession>
<evidence type="ECO:0000256" key="1">
    <source>
        <dbReference type="SAM" id="MobiDB-lite"/>
    </source>
</evidence>
<organism evidence="2 3">
    <name type="scientific">Streptomyces albipurpureus</name>
    <dbReference type="NCBI Taxonomy" id="2897419"/>
    <lineage>
        <taxon>Bacteria</taxon>
        <taxon>Bacillati</taxon>
        <taxon>Actinomycetota</taxon>
        <taxon>Actinomycetes</taxon>
        <taxon>Kitasatosporales</taxon>
        <taxon>Streptomycetaceae</taxon>
        <taxon>Streptomyces</taxon>
    </lineage>
</organism>
<reference evidence="2" key="1">
    <citation type="submission" date="2022-06" db="EMBL/GenBank/DDBJ databases">
        <title>Genome public.</title>
        <authorList>
            <person name="Sun Q."/>
        </authorList>
    </citation>
    <scope>NUCLEOTIDE SEQUENCE</scope>
    <source>
        <strain evidence="2">CWNU-1</strain>
    </source>
</reference>
<dbReference type="Proteomes" id="UP001431429">
    <property type="component" value="Unassembled WGS sequence"/>
</dbReference>
<sequence>MRPAREAYAGHSPTPIYDALYAEYRRSFRALPGDRTGEEHLGFHSFGTGLTGTRGVSGVGQHYPGTGWQPYPVPRPAHMGHHQAALPPGPRRGV</sequence>
<proteinExistence type="predicted"/>
<evidence type="ECO:0000313" key="3">
    <source>
        <dbReference type="Proteomes" id="UP001431429"/>
    </source>
</evidence>
<comment type="caution">
    <text evidence="2">The sequence shown here is derived from an EMBL/GenBank/DDBJ whole genome shotgun (WGS) entry which is preliminary data.</text>
</comment>
<dbReference type="RefSeq" id="WP_250920791.1">
    <property type="nucleotide sequence ID" value="NZ_JAMQAW010000024.1"/>
</dbReference>
<keyword evidence="3" id="KW-1185">Reference proteome</keyword>